<evidence type="ECO:0000256" key="1">
    <source>
        <dbReference type="SAM" id="MobiDB-lite"/>
    </source>
</evidence>
<feature type="compositionally biased region" description="Basic and acidic residues" evidence="1">
    <location>
        <begin position="27"/>
        <end position="36"/>
    </location>
</feature>
<keyword evidence="6" id="KW-1185">Reference proteome</keyword>
<organism evidence="5 6">
    <name type="scientific">Paenibacillus albicereus</name>
    <dbReference type="NCBI Taxonomy" id="2726185"/>
    <lineage>
        <taxon>Bacteria</taxon>
        <taxon>Bacillati</taxon>
        <taxon>Bacillota</taxon>
        <taxon>Bacilli</taxon>
        <taxon>Bacillales</taxon>
        <taxon>Paenibacillaceae</taxon>
        <taxon>Paenibacillus</taxon>
    </lineage>
</organism>
<proteinExistence type="predicted"/>
<keyword evidence="2" id="KW-1133">Transmembrane helix</keyword>
<keyword evidence="2" id="KW-0472">Membrane</keyword>
<evidence type="ECO:0000256" key="2">
    <source>
        <dbReference type="SAM" id="Phobius"/>
    </source>
</evidence>
<dbReference type="Proteomes" id="UP000502136">
    <property type="component" value="Chromosome"/>
</dbReference>
<name>A0A6H2H1D4_9BACL</name>
<feature type="compositionally biased region" description="Low complexity" evidence="1">
    <location>
        <begin position="54"/>
        <end position="64"/>
    </location>
</feature>
<feature type="domain" description="DUF5643" evidence="4">
    <location>
        <begin position="356"/>
        <end position="458"/>
    </location>
</feature>
<accession>A0A6H2H1D4</accession>
<reference evidence="5 6" key="1">
    <citation type="submission" date="2020-04" db="EMBL/GenBank/DDBJ databases">
        <title>Novel Paenibacillus strain UniB2 isolated from commercial digestive syrup.</title>
        <authorList>
            <person name="Thorat V."/>
            <person name="Kirdat K."/>
            <person name="Tiwarekar B."/>
            <person name="Yadav A."/>
        </authorList>
    </citation>
    <scope>NUCLEOTIDE SEQUENCE [LARGE SCALE GENOMIC DNA]</scope>
    <source>
        <strain evidence="5 6">UniB2</strain>
    </source>
</reference>
<sequence>MADDGRARGRKAEEQEAVGQKPMEAGDSTRGDKWSERMTVANLKEPAAGERLTGAGSAVSAAGGELRTGAGSAQSAARGELRTAAGSTESAAGERLTGAGSAVSAAGGELRTGAGSAVSAAGGELRTGAGSAVSAASGPMPGSEPAELAADARLHAAIRAGLERGKRRSRPRRRRRLGLALAAALVSLLAMTAGAAKVSPAFAAALRSVPALSGFLRLIGESPALLSSIDRDLLQVVGRTAEKDGKRLTVEALVADERRLVVFYRTNLRMEGLEPTRLDVKDAQGKLISASYGHFSPDAQDGPADEAGARPDMIDVQMSPDESLPERVLIEAEQDGVVLQVPLDIDLGKTAGLVREFPMNRTLEVDGQKLTVVSARQTPLQLELRLHKDSANTMDIRNLLNLRLTDESGREWRSTGGFLGDEPVLFYQNGYFQKPKSLTLRADGFVMFAKGQKIVVDSEKRLVLKAPDDRLSLTAPETSLHHGQLDVSNVLAFRLSGLDERESKYGYNLVSSTFTDGSGKKWEEVGTDRMIRSSMTSEGQTYYVKLPAKKLPQPLTFDVEGYPGYALHPIELEMRPE</sequence>
<feature type="transmembrane region" description="Helical" evidence="2">
    <location>
        <begin position="177"/>
        <end position="196"/>
    </location>
</feature>
<keyword evidence="2" id="KW-0812">Transmembrane</keyword>
<dbReference type="EMBL" id="CP051428">
    <property type="protein sequence ID" value="QJC53480.1"/>
    <property type="molecule type" value="Genomic_DNA"/>
</dbReference>
<dbReference type="Pfam" id="PF18705">
    <property type="entry name" value="DUF5643"/>
    <property type="match status" value="1"/>
</dbReference>
<feature type="compositionally biased region" description="Basic and acidic residues" evidence="1">
    <location>
        <begin position="1"/>
        <end position="14"/>
    </location>
</feature>
<dbReference type="Pfam" id="PF13786">
    <property type="entry name" value="DUF4179"/>
    <property type="match status" value="1"/>
</dbReference>
<feature type="region of interest" description="Disordered" evidence="1">
    <location>
        <begin position="1"/>
        <end position="96"/>
    </location>
</feature>
<dbReference type="InterPro" id="IPR040680">
    <property type="entry name" value="DUF5643"/>
</dbReference>
<evidence type="ECO:0000313" key="5">
    <source>
        <dbReference type="EMBL" id="QJC53480.1"/>
    </source>
</evidence>
<evidence type="ECO:0000313" key="6">
    <source>
        <dbReference type="Proteomes" id="UP000502136"/>
    </source>
</evidence>
<feature type="domain" description="DUF4179" evidence="3">
    <location>
        <begin position="174"/>
        <end position="265"/>
    </location>
</feature>
<protein>
    <submittedName>
        <fullName evidence="5">DUF4179 domain-containing protein</fullName>
    </submittedName>
</protein>
<dbReference type="KEGG" id="palr:HGI30_19345"/>
<evidence type="ECO:0000259" key="3">
    <source>
        <dbReference type="Pfam" id="PF13786"/>
    </source>
</evidence>
<dbReference type="InterPro" id="IPR025436">
    <property type="entry name" value="DUF4179"/>
</dbReference>
<gene>
    <name evidence="5" type="ORF">HGI30_19345</name>
</gene>
<dbReference type="RefSeq" id="WP_168909018.1">
    <property type="nucleotide sequence ID" value="NZ_CP051428.1"/>
</dbReference>
<dbReference type="AlphaFoldDB" id="A0A6H2H1D4"/>
<evidence type="ECO:0000259" key="4">
    <source>
        <dbReference type="Pfam" id="PF18705"/>
    </source>
</evidence>